<dbReference type="SMART" id="SM00345">
    <property type="entry name" value="HTH_GNTR"/>
    <property type="match status" value="1"/>
</dbReference>
<dbReference type="InterPro" id="IPR036388">
    <property type="entry name" value="WH-like_DNA-bd_sf"/>
</dbReference>
<protein>
    <submittedName>
        <fullName evidence="6">GntR family transcriptional regulator</fullName>
    </submittedName>
</protein>
<dbReference type="AlphaFoldDB" id="A0A9W6MDT1"/>
<evidence type="ECO:0000313" key="6">
    <source>
        <dbReference type="EMBL" id="GLK10481.1"/>
    </source>
</evidence>
<dbReference type="CDD" id="cd07377">
    <property type="entry name" value="WHTH_GntR"/>
    <property type="match status" value="1"/>
</dbReference>
<proteinExistence type="predicted"/>
<evidence type="ECO:0000256" key="3">
    <source>
        <dbReference type="ARBA" id="ARBA00023163"/>
    </source>
</evidence>
<dbReference type="Proteomes" id="UP001143474">
    <property type="component" value="Unassembled WGS sequence"/>
</dbReference>
<keyword evidence="3" id="KW-0804">Transcription</keyword>
<feature type="region of interest" description="Disordered" evidence="4">
    <location>
        <begin position="218"/>
        <end position="254"/>
    </location>
</feature>
<dbReference type="PROSITE" id="PS50949">
    <property type="entry name" value="HTH_GNTR"/>
    <property type="match status" value="1"/>
</dbReference>
<sequence>MKSLDSQVRILSAKDVVAEEIRALIYNGTMASGERISTDDLAERFGVSRTPVRDALQQLSVEGLVTITPRVGVFVREISPQEISDVYQIKSALEPMMAAWAAVRGTVEQRSALLRSVTDLERVAEAEDVPTYVRMIEERHEEMLTMAGSGGLRDALGVLDGRVRLLRFRNLSQPGSLAESVAGHRAVAEAIAAGDPQAAYNAMQAHKAHSTAKVEALMPTTDGDTPSITQLAAGRRGTSRSTRGSRKRSSPAST</sequence>
<dbReference type="Gene3D" id="1.10.10.10">
    <property type="entry name" value="Winged helix-like DNA-binding domain superfamily/Winged helix DNA-binding domain"/>
    <property type="match status" value="1"/>
</dbReference>
<dbReference type="Pfam" id="PF00392">
    <property type="entry name" value="GntR"/>
    <property type="match status" value="1"/>
</dbReference>
<keyword evidence="7" id="KW-1185">Reference proteome</keyword>
<dbReference type="Gene3D" id="1.20.120.530">
    <property type="entry name" value="GntR ligand-binding domain-like"/>
    <property type="match status" value="1"/>
</dbReference>
<dbReference type="SUPFAM" id="SSF48008">
    <property type="entry name" value="GntR ligand-binding domain-like"/>
    <property type="match status" value="1"/>
</dbReference>
<name>A0A9W6MDT1_9ACTN</name>
<evidence type="ECO:0000313" key="7">
    <source>
        <dbReference type="Proteomes" id="UP001143474"/>
    </source>
</evidence>
<dbReference type="Pfam" id="PF07729">
    <property type="entry name" value="FCD"/>
    <property type="match status" value="1"/>
</dbReference>
<dbReference type="SUPFAM" id="SSF46785">
    <property type="entry name" value="Winged helix' DNA-binding domain"/>
    <property type="match status" value="1"/>
</dbReference>
<evidence type="ECO:0000256" key="2">
    <source>
        <dbReference type="ARBA" id="ARBA00023125"/>
    </source>
</evidence>
<dbReference type="SMART" id="SM00895">
    <property type="entry name" value="FCD"/>
    <property type="match status" value="1"/>
</dbReference>
<reference evidence="6" key="2">
    <citation type="submission" date="2023-01" db="EMBL/GenBank/DDBJ databases">
        <authorList>
            <person name="Sun Q."/>
            <person name="Evtushenko L."/>
        </authorList>
    </citation>
    <scope>NUCLEOTIDE SEQUENCE</scope>
    <source>
        <strain evidence="6">VKM Ac-2007</strain>
    </source>
</reference>
<keyword evidence="1" id="KW-0805">Transcription regulation</keyword>
<evidence type="ECO:0000259" key="5">
    <source>
        <dbReference type="PROSITE" id="PS50949"/>
    </source>
</evidence>
<feature type="domain" description="HTH gntR-type" evidence="5">
    <location>
        <begin position="11"/>
        <end position="78"/>
    </location>
</feature>
<dbReference type="InterPro" id="IPR036390">
    <property type="entry name" value="WH_DNA-bd_sf"/>
</dbReference>
<evidence type="ECO:0000256" key="1">
    <source>
        <dbReference type="ARBA" id="ARBA00023015"/>
    </source>
</evidence>
<dbReference type="InterPro" id="IPR011711">
    <property type="entry name" value="GntR_C"/>
</dbReference>
<dbReference type="EMBL" id="BSEV01000008">
    <property type="protein sequence ID" value="GLK10481.1"/>
    <property type="molecule type" value="Genomic_DNA"/>
</dbReference>
<gene>
    <name evidence="6" type="ORF">GCM10017600_38870</name>
</gene>
<dbReference type="InterPro" id="IPR008920">
    <property type="entry name" value="TF_FadR/GntR_C"/>
</dbReference>
<dbReference type="PRINTS" id="PR00035">
    <property type="entry name" value="HTHGNTR"/>
</dbReference>
<dbReference type="GO" id="GO:0003700">
    <property type="term" value="F:DNA-binding transcription factor activity"/>
    <property type="evidence" value="ECO:0007669"/>
    <property type="project" value="InterPro"/>
</dbReference>
<comment type="caution">
    <text evidence="6">The sequence shown here is derived from an EMBL/GenBank/DDBJ whole genome shotgun (WGS) entry which is preliminary data.</text>
</comment>
<organism evidence="6 7">
    <name type="scientific">Streptosporangium carneum</name>
    <dbReference type="NCBI Taxonomy" id="47481"/>
    <lineage>
        <taxon>Bacteria</taxon>
        <taxon>Bacillati</taxon>
        <taxon>Actinomycetota</taxon>
        <taxon>Actinomycetes</taxon>
        <taxon>Streptosporangiales</taxon>
        <taxon>Streptosporangiaceae</taxon>
        <taxon>Streptosporangium</taxon>
    </lineage>
</organism>
<evidence type="ECO:0000256" key="4">
    <source>
        <dbReference type="SAM" id="MobiDB-lite"/>
    </source>
</evidence>
<dbReference type="GO" id="GO:0003677">
    <property type="term" value="F:DNA binding"/>
    <property type="evidence" value="ECO:0007669"/>
    <property type="project" value="UniProtKB-KW"/>
</dbReference>
<keyword evidence="2" id="KW-0238">DNA-binding</keyword>
<dbReference type="PANTHER" id="PTHR43537:SF5">
    <property type="entry name" value="UXU OPERON TRANSCRIPTIONAL REGULATOR"/>
    <property type="match status" value="1"/>
</dbReference>
<reference evidence="6" key="1">
    <citation type="journal article" date="2014" name="Int. J. Syst. Evol. Microbiol.">
        <title>Complete genome sequence of Corynebacterium casei LMG S-19264T (=DSM 44701T), isolated from a smear-ripened cheese.</title>
        <authorList>
            <consortium name="US DOE Joint Genome Institute (JGI-PGF)"/>
            <person name="Walter F."/>
            <person name="Albersmeier A."/>
            <person name="Kalinowski J."/>
            <person name="Ruckert C."/>
        </authorList>
    </citation>
    <scope>NUCLEOTIDE SEQUENCE</scope>
    <source>
        <strain evidence="6">VKM Ac-2007</strain>
    </source>
</reference>
<feature type="compositionally biased region" description="Basic residues" evidence="4">
    <location>
        <begin position="243"/>
        <end position="254"/>
    </location>
</feature>
<dbReference type="PANTHER" id="PTHR43537">
    <property type="entry name" value="TRANSCRIPTIONAL REGULATOR, GNTR FAMILY"/>
    <property type="match status" value="1"/>
</dbReference>
<accession>A0A9W6MDT1</accession>
<dbReference type="InterPro" id="IPR000524">
    <property type="entry name" value="Tscrpt_reg_HTH_GntR"/>
</dbReference>